<dbReference type="Proteomes" id="UP000549913">
    <property type="component" value="Unassembled WGS sequence"/>
</dbReference>
<keyword evidence="7" id="KW-1185">Reference proteome</keyword>
<dbReference type="Pfam" id="PF00589">
    <property type="entry name" value="Phage_integrase"/>
    <property type="match status" value="1"/>
</dbReference>
<accession>A0A852SMX0</accession>
<dbReference type="GO" id="GO:0006310">
    <property type="term" value="P:DNA recombination"/>
    <property type="evidence" value="ECO:0007669"/>
    <property type="project" value="UniProtKB-KW"/>
</dbReference>
<sequence>MPTVSDVFEQYRPLILGRISAGTARAYMVAWRRRVLPSFGDRDVQRVTTLDVELEFSLWTGAFSTRVDALAMLSAIFRVAVKGGLVKANPCIGVERPRMQHNDPTSRALSLVEIDRLFAVIPEEGPYRRFIEAMLYTGCRLGEIAGLVCSDIDLQDRTIRVSRTASPGFSGELVVGPTKGRRVRTVPLPEPLIPSVVRAMRGGGPHDILFPGPRGGTINSKNLSRALRWSQVRESVKTFPPGEPKLHWHDLRHTAATMMFRAGLSAPDVQAIMGHSNLTVTQIYARGGADSARRGAAALTNLYENRMGQPGPDIRRPDSASSE</sequence>
<dbReference type="PANTHER" id="PTHR30629">
    <property type="entry name" value="PROPHAGE INTEGRASE"/>
    <property type="match status" value="1"/>
</dbReference>
<dbReference type="PANTHER" id="PTHR30629:SF2">
    <property type="entry name" value="PROPHAGE INTEGRASE INTS-RELATED"/>
    <property type="match status" value="1"/>
</dbReference>
<dbReference type="PROSITE" id="PS51898">
    <property type="entry name" value="TYR_RECOMBINASE"/>
    <property type="match status" value="1"/>
</dbReference>
<comment type="caution">
    <text evidence="6">The sequence shown here is derived from an EMBL/GenBank/DDBJ whole genome shotgun (WGS) entry which is preliminary data.</text>
</comment>
<protein>
    <submittedName>
        <fullName evidence="6">Integrase</fullName>
    </submittedName>
</protein>
<dbReference type="GO" id="GO:0003677">
    <property type="term" value="F:DNA binding"/>
    <property type="evidence" value="ECO:0007669"/>
    <property type="project" value="UniProtKB-KW"/>
</dbReference>
<dbReference type="SUPFAM" id="SSF56349">
    <property type="entry name" value="DNA breaking-rejoining enzymes"/>
    <property type="match status" value="1"/>
</dbReference>
<keyword evidence="3" id="KW-0238">DNA-binding</keyword>
<keyword evidence="4" id="KW-0233">DNA recombination</keyword>
<evidence type="ECO:0000256" key="3">
    <source>
        <dbReference type="ARBA" id="ARBA00023125"/>
    </source>
</evidence>
<dbReference type="AlphaFoldDB" id="A0A852SMX0"/>
<name>A0A852SMX0_9MICO</name>
<proteinExistence type="inferred from homology"/>
<dbReference type="CDD" id="cd00796">
    <property type="entry name" value="INT_Rci_Hp1_C"/>
    <property type="match status" value="1"/>
</dbReference>
<dbReference type="InterPro" id="IPR013762">
    <property type="entry name" value="Integrase-like_cat_sf"/>
</dbReference>
<dbReference type="Gene3D" id="1.10.150.130">
    <property type="match status" value="1"/>
</dbReference>
<gene>
    <name evidence="6" type="ORF">BJ984_001329</name>
</gene>
<evidence type="ECO:0000313" key="7">
    <source>
        <dbReference type="Proteomes" id="UP000549913"/>
    </source>
</evidence>
<comment type="similarity">
    <text evidence="1">Belongs to the 'phage' integrase family.</text>
</comment>
<reference evidence="6 7" key="1">
    <citation type="submission" date="2020-07" db="EMBL/GenBank/DDBJ databases">
        <title>Sequencing the genomes of 1000 actinobacteria strains.</title>
        <authorList>
            <person name="Klenk H.-P."/>
        </authorList>
    </citation>
    <scope>NUCLEOTIDE SEQUENCE [LARGE SCALE GENOMIC DNA]</scope>
    <source>
        <strain evidence="6 7">DSM 26474</strain>
    </source>
</reference>
<dbReference type="InterPro" id="IPR011010">
    <property type="entry name" value="DNA_brk_join_enz"/>
</dbReference>
<dbReference type="InterPro" id="IPR010998">
    <property type="entry name" value="Integrase_recombinase_N"/>
</dbReference>
<dbReference type="InterPro" id="IPR050808">
    <property type="entry name" value="Phage_Integrase"/>
</dbReference>
<dbReference type="Gene3D" id="1.10.443.10">
    <property type="entry name" value="Intergrase catalytic core"/>
    <property type="match status" value="1"/>
</dbReference>
<evidence type="ECO:0000256" key="2">
    <source>
        <dbReference type="ARBA" id="ARBA00022908"/>
    </source>
</evidence>
<dbReference type="InterPro" id="IPR002104">
    <property type="entry name" value="Integrase_catalytic"/>
</dbReference>
<keyword evidence="2" id="KW-0229">DNA integration</keyword>
<evidence type="ECO:0000256" key="4">
    <source>
        <dbReference type="ARBA" id="ARBA00023172"/>
    </source>
</evidence>
<organism evidence="6 7">
    <name type="scientific">Herbiconiux flava</name>
    <dbReference type="NCBI Taxonomy" id="881268"/>
    <lineage>
        <taxon>Bacteria</taxon>
        <taxon>Bacillati</taxon>
        <taxon>Actinomycetota</taxon>
        <taxon>Actinomycetes</taxon>
        <taxon>Micrococcales</taxon>
        <taxon>Microbacteriaceae</taxon>
        <taxon>Herbiconiux</taxon>
    </lineage>
</organism>
<dbReference type="GO" id="GO:0015074">
    <property type="term" value="P:DNA integration"/>
    <property type="evidence" value="ECO:0007669"/>
    <property type="project" value="UniProtKB-KW"/>
</dbReference>
<feature type="domain" description="Tyr recombinase" evidence="5">
    <location>
        <begin position="104"/>
        <end position="299"/>
    </location>
</feature>
<evidence type="ECO:0000313" key="6">
    <source>
        <dbReference type="EMBL" id="NYD70171.1"/>
    </source>
</evidence>
<evidence type="ECO:0000259" key="5">
    <source>
        <dbReference type="PROSITE" id="PS51898"/>
    </source>
</evidence>
<evidence type="ECO:0000256" key="1">
    <source>
        <dbReference type="ARBA" id="ARBA00008857"/>
    </source>
</evidence>
<dbReference type="EMBL" id="JACCBM010000001">
    <property type="protein sequence ID" value="NYD70171.1"/>
    <property type="molecule type" value="Genomic_DNA"/>
</dbReference>